<dbReference type="GO" id="GO:0015949">
    <property type="term" value="P:nucleobase-containing small molecule interconversion"/>
    <property type="evidence" value="ECO:0007669"/>
    <property type="project" value="UniProtKB-ARBA"/>
</dbReference>
<dbReference type="Proteomes" id="UP000824988">
    <property type="component" value="Chromosome"/>
</dbReference>
<evidence type="ECO:0000313" key="9">
    <source>
        <dbReference type="Proteomes" id="UP000824988"/>
    </source>
</evidence>
<dbReference type="CDD" id="cd04876">
    <property type="entry name" value="ACT_RelA-SpoT"/>
    <property type="match status" value="1"/>
</dbReference>
<dbReference type="InterPro" id="IPR045600">
    <property type="entry name" value="RelA/SpoT_AH_RIS"/>
</dbReference>
<gene>
    <name evidence="8" type="primary">spoT</name>
    <name evidence="8" type="ORF">MoryE10_30380</name>
</gene>
<dbReference type="PANTHER" id="PTHR21262:SF36">
    <property type="entry name" value="BIFUNCTIONAL (P)PPGPP SYNTHASE_HYDROLASE SPOT"/>
    <property type="match status" value="1"/>
</dbReference>
<reference evidence="8" key="1">
    <citation type="submission" date="2019-06" db="EMBL/GenBank/DDBJ databases">
        <title>Complete genome sequence of Methylogaea oryzae strain JCM16910.</title>
        <authorList>
            <person name="Asakawa S."/>
        </authorList>
    </citation>
    <scope>NUCLEOTIDE SEQUENCE</scope>
    <source>
        <strain evidence="8">E10</strain>
    </source>
</reference>
<evidence type="ECO:0000256" key="1">
    <source>
        <dbReference type="ARBA" id="ARBA00024329"/>
    </source>
</evidence>
<dbReference type="CDD" id="cd01668">
    <property type="entry name" value="TGS_RSH"/>
    <property type="match status" value="1"/>
</dbReference>
<dbReference type="GO" id="GO:0005886">
    <property type="term" value="C:plasma membrane"/>
    <property type="evidence" value="ECO:0007669"/>
    <property type="project" value="TreeGrafter"/>
</dbReference>
<dbReference type="Pfam" id="PF19296">
    <property type="entry name" value="RelA_AH_RIS"/>
    <property type="match status" value="1"/>
</dbReference>
<evidence type="ECO:0000256" key="4">
    <source>
        <dbReference type="RuleBase" id="RU003847"/>
    </source>
</evidence>
<dbReference type="KEGG" id="moz:MoryE10_30380"/>
<dbReference type="InterPro" id="IPR033655">
    <property type="entry name" value="TGS_RelA/SpoT"/>
</dbReference>
<dbReference type="FunFam" id="1.10.3210.10:FF:000001">
    <property type="entry name" value="GTP pyrophosphokinase RelA"/>
    <property type="match status" value="1"/>
</dbReference>
<dbReference type="GO" id="GO:0042594">
    <property type="term" value="P:response to starvation"/>
    <property type="evidence" value="ECO:0007669"/>
    <property type="project" value="TreeGrafter"/>
</dbReference>
<dbReference type="InterPro" id="IPR007685">
    <property type="entry name" value="RelA_SpoT"/>
</dbReference>
<dbReference type="CDD" id="cd05399">
    <property type="entry name" value="NT_Rel-Spo_like"/>
    <property type="match status" value="1"/>
</dbReference>
<dbReference type="CDD" id="cd00077">
    <property type="entry name" value="HDc"/>
    <property type="match status" value="1"/>
</dbReference>
<keyword evidence="9" id="KW-1185">Reference proteome</keyword>
<sequence length="726" mass="81356">MTEAASTALQIEEPLEDRLAAQLCEAAAVYLEPKQVDDIYRAYQFGAQYHQGQYRVSGEPYICHPLSVAIILAGMRMDHNGLMAAVLHDVIEDTPATKEQLAEEFGNEVAELVDGVSKLTQLDGKTKAEAQAENVRKMFLAMVKDLRVIMVKLADRLHNMRTMGGMSPERRRRIARETLEIYAPLANRLGINQVRLELEDLGFAALYPLRYKVLDQAVRKARGHRKEVVAKIRAAIDTRLQESGLHCEVLGREKHLLSLYEKMRDKHLTMQDVFDVYAFRIITDSVDDSYRALGVVHNLYKPVPGRFKDYIALPKANGYQSLHTVLAGPFDLPMEIQIRTREMHGVAESGIAAHWLYKSEHEQARVHEWLRELLEIQKNAGDSMEFLDNLKVDLFQKEVFVFTPKGKIVKLPRGSTLVDFAYAVHTDVGNHCTAGRIDRRPAPLQTVLQNGQTVEIITSTWARPNPQWLNCVATVKARSAVRSSLRDFQQQEAIDLGRHLLEKELGSHDAVLADISADKLAEALKVFHLPNLDALLEDIGLGNRLPLLVAQRLLQDGAPRAGTPNERERGEGSSRAAYSPLIIRGTEGMVVSLARCCRPIPGDAIIGFFNPGKGIVVHQLDCNNATEFRKKKQTSWLEVEWDKQAAGEFAAEIRLELVNKRGTLAEVASTISRMGCNIENVSMVNQDAQTSTDFITLTVKDRVHLAGVMRELRKLPVVLKISRAKT</sequence>
<dbReference type="PROSITE" id="PS51671">
    <property type="entry name" value="ACT"/>
    <property type="match status" value="1"/>
</dbReference>
<feature type="domain" description="ACT" evidence="5">
    <location>
        <begin position="652"/>
        <end position="726"/>
    </location>
</feature>
<evidence type="ECO:0000259" key="6">
    <source>
        <dbReference type="PROSITE" id="PS51831"/>
    </source>
</evidence>
<dbReference type="PROSITE" id="PS51831">
    <property type="entry name" value="HD"/>
    <property type="match status" value="1"/>
</dbReference>
<dbReference type="FunFam" id="3.10.20.30:FF:000002">
    <property type="entry name" value="GTP pyrophosphokinase (RelA/SpoT)"/>
    <property type="match status" value="1"/>
</dbReference>
<dbReference type="Pfam" id="PF13291">
    <property type="entry name" value="ACT_4"/>
    <property type="match status" value="1"/>
</dbReference>
<dbReference type="SMART" id="SM00954">
    <property type="entry name" value="RelA_SpoT"/>
    <property type="match status" value="1"/>
</dbReference>
<dbReference type="Pfam" id="PF04607">
    <property type="entry name" value="RelA_SpoT"/>
    <property type="match status" value="1"/>
</dbReference>
<feature type="domain" description="HD" evidence="6">
    <location>
        <begin position="61"/>
        <end position="160"/>
    </location>
</feature>
<organism evidence="8 9">
    <name type="scientific">Methylogaea oryzae</name>
    <dbReference type="NCBI Taxonomy" id="1295382"/>
    <lineage>
        <taxon>Bacteria</taxon>
        <taxon>Pseudomonadati</taxon>
        <taxon>Pseudomonadota</taxon>
        <taxon>Gammaproteobacteria</taxon>
        <taxon>Methylococcales</taxon>
        <taxon>Methylococcaceae</taxon>
        <taxon>Methylogaea</taxon>
    </lineage>
</organism>
<dbReference type="EC" id="3.1.7.2" evidence="2"/>
<evidence type="ECO:0000256" key="2">
    <source>
        <dbReference type="ARBA" id="ARBA00024387"/>
    </source>
</evidence>
<dbReference type="Pfam" id="PF02824">
    <property type="entry name" value="TGS"/>
    <property type="match status" value="1"/>
</dbReference>
<dbReference type="GO" id="GO:0008893">
    <property type="term" value="F:guanosine-3',5'-bis(diphosphate) 3'-diphosphatase activity"/>
    <property type="evidence" value="ECO:0007669"/>
    <property type="project" value="UniProtKB-EC"/>
</dbReference>
<dbReference type="RefSeq" id="WP_221047554.1">
    <property type="nucleotide sequence ID" value="NZ_AP019782.1"/>
</dbReference>
<evidence type="ECO:0000259" key="5">
    <source>
        <dbReference type="PROSITE" id="PS51671"/>
    </source>
</evidence>
<dbReference type="InterPro" id="IPR004811">
    <property type="entry name" value="RelA/Spo_fam"/>
</dbReference>
<dbReference type="InterPro" id="IPR002912">
    <property type="entry name" value="ACT_dom"/>
</dbReference>
<proteinExistence type="inferred from homology"/>
<evidence type="ECO:0000259" key="7">
    <source>
        <dbReference type="PROSITE" id="PS51880"/>
    </source>
</evidence>
<feature type="domain" description="TGS" evidence="7">
    <location>
        <begin position="397"/>
        <end position="458"/>
    </location>
</feature>
<dbReference type="PANTHER" id="PTHR21262">
    <property type="entry name" value="GUANOSINE-3',5'-BIS DIPHOSPHATE 3'-PYROPHOSPHOHYDROLASE"/>
    <property type="match status" value="1"/>
</dbReference>
<protein>
    <recommendedName>
        <fullName evidence="2">guanosine-3',5'-bis(diphosphate) 3'-diphosphatase</fullName>
        <ecNumber evidence="2">3.1.7.2</ecNumber>
    </recommendedName>
</protein>
<dbReference type="InterPro" id="IPR003607">
    <property type="entry name" value="HD/PDEase_dom"/>
</dbReference>
<dbReference type="FunFam" id="3.30.460.10:FF:000001">
    <property type="entry name" value="GTP pyrophosphokinase RelA"/>
    <property type="match status" value="1"/>
</dbReference>
<evidence type="ECO:0000313" key="8">
    <source>
        <dbReference type="EMBL" id="BBL72432.1"/>
    </source>
</evidence>
<dbReference type="NCBIfam" id="TIGR00691">
    <property type="entry name" value="spoT_relA"/>
    <property type="match status" value="1"/>
</dbReference>
<evidence type="ECO:0000256" key="3">
    <source>
        <dbReference type="ARBA" id="ARBA00047968"/>
    </source>
</evidence>
<dbReference type="InterPro" id="IPR004095">
    <property type="entry name" value="TGS"/>
</dbReference>
<comment type="catalytic activity">
    <reaction evidence="3">
        <text>guanosine 3',5'-bis(diphosphate) + H2O = GDP + diphosphate + H(+)</text>
        <dbReference type="Rhea" id="RHEA:14253"/>
        <dbReference type="ChEBI" id="CHEBI:15377"/>
        <dbReference type="ChEBI" id="CHEBI:15378"/>
        <dbReference type="ChEBI" id="CHEBI:33019"/>
        <dbReference type="ChEBI" id="CHEBI:58189"/>
        <dbReference type="ChEBI" id="CHEBI:77828"/>
        <dbReference type="EC" id="3.1.7.2"/>
    </reaction>
</comment>
<comment type="function">
    <text evidence="4">In eubacteria ppGpp (guanosine 3'-diphosphate 5'-diphosphate) is a mediator of the stringent response that coordinates a variety of cellular activities in response to changes in nutritional abundance.</text>
</comment>
<name>A0A8D4VTP6_9GAMM</name>
<dbReference type="GO" id="GO:0008728">
    <property type="term" value="F:GTP diphosphokinase activity"/>
    <property type="evidence" value="ECO:0007669"/>
    <property type="project" value="TreeGrafter"/>
</dbReference>
<comment type="pathway">
    <text evidence="1">Purine metabolism; ppGpp biosynthesis; ppGpp from GDP: step 1/1.</text>
</comment>
<dbReference type="EMBL" id="AP019782">
    <property type="protein sequence ID" value="BBL72432.1"/>
    <property type="molecule type" value="Genomic_DNA"/>
</dbReference>
<dbReference type="Pfam" id="PF13328">
    <property type="entry name" value="HD_4"/>
    <property type="match status" value="1"/>
</dbReference>
<comment type="similarity">
    <text evidence="4">Belongs to the relA/spoT family.</text>
</comment>
<dbReference type="AlphaFoldDB" id="A0A8D4VTP6"/>
<dbReference type="GO" id="GO:0015969">
    <property type="term" value="P:guanosine tetraphosphate metabolic process"/>
    <property type="evidence" value="ECO:0007669"/>
    <property type="project" value="InterPro"/>
</dbReference>
<dbReference type="InterPro" id="IPR006674">
    <property type="entry name" value="HD_domain"/>
</dbReference>
<dbReference type="SMART" id="SM00471">
    <property type="entry name" value="HDc"/>
    <property type="match status" value="1"/>
</dbReference>
<accession>A0A8D4VTP6</accession>
<dbReference type="PROSITE" id="PS51880">
    <property type="entry name" value="TGS"/>
    <property type="match status" value="1"/>
</dbReference>